<reference evidence="2" key="1">
    <citation type="submission" date="2023-10" db="EMBL/GenBank/DDBJ databases">
        <title>Genome assembly of Pristionchus species.</title>
        <authorList>
            <person name="Yoshida K."/>
            <person name="Sommer R.J."/>
        </authorList>
    </citation>
    <scope>NUCLEOTIDE SEQUENCE</scope>
    <source>
        <strain evidence="2">RS0144</strain>
    </source>
</reference>
<evidence type="ECO:0000256" key="1">
    <source>
        <dbReference type="SAM" id="Phobius"/>
    </source>
</evidence>
<dbReference type="AlphaFoldDB" id="A0AAV5SW92"/>
<feature type="non-terminal residue" evidence="2">
    <location>
        <position position="1"/>
    </location>
</feature>
<accession>A0AAV5SW92</accession>
<keyword evidence="1" id="KW-1133">Transmembrane helix</keyword>
<keyword evidence="1" id="KW-0472">Membrane</keyword>
<keyword evidence="3" id="KW-1185">Reference proteome</keyword>
<sequence length="99" mass="11062">SSGPRGGTFYGSRVFARCSRAACTRLRPCPDGHPSILFILTTDFLVTAIFTIDAIAIMRHQGSWQSSNLIGDRWARFDLFMLAMHYLSVGLHLLELFAL</sequence>
<feature type="transmembrane region" description="Helical" evidence="1">
    <location>
        <begin position="36"/>
        <end position="58"/>
    </location>
</feature>
<dbReference type="EMBL" id="BTSX01000003">
    <property type="protein sequence ID" value="GMS87184.1"/>
    <property type="molecule type" value="Genomic_DNA"/>
</dbReference>
<evidence type="ECO:0000313" key="2">
    <source>
        <dbReference type="EMBL" id="GMS87184.1"/>
    </source>
</evidence>
<dbReference type="Proteomes" id="UP001432027">
    <property type="component" value="Unassembled WGS sequence"/>
</dbReference>
<feature type="transmembrane region" description="Helical" evidence="1">
    <location>
        <begin position="79"/>
        <end position="98"/>
    </location>
</feature>
<organism evidence="2 3">
    <name type="scientific">Pristionchus entomophagus</name>
    <dbReference type="NCBI Taxonomy" id="358040"/>
    <lineage>
        <taxon>Eukaryota</taxon>
        <taxon>Metazoa</taxon>
        <taxon>Ecdysozoa</taxon>
        <taxon>Nematoda</taxon>
        <taxon>Chromadorea</taxon>
        <taxon>Rhabditida</taxon>
        <taxon>Rhabditina</taxon>
        <taxon>Diplogasteromorpha</taxon>
        <taxon>Diplogasteroidea</taxon>
        <taxon>Neodiplogasteridae</taxon>
        <taxon>Pristionchus</taxon>
    </lineage>
</organism>
<evidence type="ECO:0000313" key="3">
    <source>
        <dbReference type="Proteomes" id="UP001432027"/>
    </source>
</evidence>
<evidence type="ECO:0008006" key="4">
    <source>
        <dbReference type="Google" id="ProtNLM"/>
    </source>
</evidence>
<proteinExistence type="predicted"/>
<gene>
    <name evidence="2" type="ORF">PENTCL1PPCAC_9359</name>
</gene>
<name>A0AAV5SW92_9BILA</name>
<feature type="non-terminal residue" evidence="2">
    <location>
        <position position="99"/>
    </location>
</feature>
<keyword evidence="1" id="KW-0812">Transmembrane</keyword>
<comment type="caution">
    <text evidence="2">The sequence shown here is derived from an EMBL/GenBank/DDBJ whole genome shotgun (WGS) entry which is preliminary data.</text>
</comment>
<protein>
    <recommendedName>
        <fullName evidence="4">G protein-coupled receptor</fullName>
    </recommendedName>
</protein>